<comment type="caution">
    <text evidence="5">The sequence shown here is derived from an EMBL/GenBank/DDBJ whole genome shotgun (WGS) entry which is preliminary data.</text>
</comment>
<dbReference type="InterPro" id="IPR035979">
    <property type="entry name" value="RBD_domain_sf"/>
</dbReference>
<sequence>MAAGGAGGGAGGGGGGGGQGGYGDTTYTKVFVGGLAWETQRDTMRRHFEQFGDILEAVVITDKNTGRSKGYGFTLFSRFECTPLSPAEHRPAPLVQSVGPPLALWLVGGAGAPDSAPGLQVSAAGGAAGAECTGGGVVARRIPVMLRLPDSITRGLVAPQLADWIQVEALVPRGRAGGSSAEMSSSCEEGIGAV</sequence>
<evidence type="ECO:0000256" key="1">
    <source>
        <dbReference type="ARBA" id="ARBA00022884"/>
    </source>
</evidence>
<dbReference type="AlphaFoldDB" id="A0A176VM17"/>
<dbReference type="PROSITE" id="PS50102">
    <property type="entry name" value="RRM"/>
    <property type="match status" value="1"/>
</dbReference>
<keyword evidence="6" id="KW-1185">Reference proteome</keyword>
<dbReference type="Proteomes" id="UP000077202">
    <property type="component" value="Unassembled WGS sequence"/>
</dbReference>
<dbReference type="EMBL" id="LVLJ01003293">
    <property type="protein sequence ID" value="OAE21998.1"/>
    <property type="molecule type" value="Genomic_DNA"/>
</dbReference>
<dbReference type="SUPFAM" id="SSF54928">
    <property type="entry name" value="RNA-binding domain, RBD"/>
    <property type="match status" value="1"/>
</dbReference>
<name>A0A176VM17_MARPO</name>
<dbReference type="Gene3D" id="3.30.70.330">
    <property type="match status" value="1"/>
</dbReference>
<gene>
    <name evidence="5" type="ORF">AXG93_4804s1030</name>
</gene>
<organism evidence="5 6">
    <name type="scientific">Marchantia polymorpha subsp. ruderalis</name>
    <dbReference type="NCBI Taxonomy" id="1480154"/>
    <lineage>
        <taxon>Eukaryota</taxon>
        <taxon>Viridiplantae</taxon>
        <taxon>Streptophyta</taxon>
        <taxon>Embryophyta</taxon>
        <taxon>Marchantiophyta</taxon>
        <taxon>Marchantiopsida</taxon>
        <taxon>Marchantiidae</taxon>
        <taxon>Marchantiales</taxon>
        <taxon>Marchantiaceae</taxon>
        <taxon>Marchantia</taxon>
    </lineage>
</organism>
<feature type="region of interest" description="Disordered" evidence="3">
    <location>
        <begin position="175"/>
        <end position="194"/>
    </location>
</feature>
<dbReference type="InterPro" id="IPR012677">
    <property type="entry name" value="Nucleotide-bd_a/b_plait_sf"/>
</dbReference>
<evidence type="ECO:0000256" key="2">
    <source>
        <dbReference type="PROSITE-ProRule" id="PRU00176"/>
    </source>
</evidence>
<dbReference type="SMART" id="SM00360">
    <property type="entry name" value="RRM"/>
    <property type="match status" value="1"/>
</dbReference>
<keyword evidence="1 2" id="KW-0694">RNA-binding</keyword>
<evidence type="ECO:0000256" key="3">
    <source>
        <dbReference type="SAM" id="MobiDB-lite"/>
    </source>
</evidence>
<dbReference type="GO" id="GO:0003723">
    <property type="term" value="F:RNA binding"/>
    <property type="evidence" value="ECO:0007669"/>
    <property type="project" value="UniProtKB-UniRule"/>
</dbReference>
<dbReference type="InterPro" id="IPR000504">
    <property type="entry name" value="RRM_dom"/>
</dbReference>
<reference evidence="5" key="1">
    <citation type="submission" date="2016-03" db="EMBL/GenBank/DDBJ databases">
        <title>Mechanisms controlling the formation of the plant cell surface in tip-growing cells are functionally conserved among land plants.</title>
        <authorList>
            <person name="Honkanen S."/>
            <person name="Jones V.A."/>
            <person name="Morieri G."/>
            <person name="Champion C."/>
            <person name="Hetherington A.J."/>
            <person name="Kelly S."/>
            <person name="Saint-Marcoux D."/>
            <person name="Proust H."/>
            <person name="Prescott H."/>
            <person name="Dolan L."/>
        </authorList>
    </citation>
    <scope>NUCLEOTIDE SEQUENCE [LARGE SCALE GENOMIC DNA]</scope>
    <source>
        <tissue evidence="5">Whole gametophyte</tissue>
    </source>
</reference>
<evidence type="ECO:0000313" key="5">
    <source>
        <dbReference type="EMBL" id="OAE21998.1"/>
    </source>
</evidence>
<evidence type="ECO:0000259" key="4">
    <source>
        <dbReference type="PROSITE" id="PS50102"/>
    </source>
</evidence>
<evidence type="ECO:0000313" key="6">
    <source>
        <dbReference type="Proteomes" id="UP000077202"/>
    </source>
</evidence>
<accession>A0A176VM17</accession>
<dbReference type="PANTHER" id="PTHR11176">
    <property type="entry name" value="BOULE-RELATED"/>
    <property type="match status" value="1"/>
</dbReference>
<protein>
    <recommendedName>
        <fullName evidence="4">RRM domain-containing protein</fullName>
    </recommendedName>
</protein>
<feature type="domain" description="RRM" evidence="4">
    <location>
        <begin position="28"/>
        <end position="80"/>
    </location>
</feature>
<proteinExistence type="predicted"/>
<dbReference type="PANTHER" id="PTHR11176:SF57">
    <property type="entry name" value="PROTEIN BOULE"/>
    <property type="match status" value="1"/>
</dbReference>
<dbReference type="Pfam" id="PF00076">
    <property type="entry name" value="RRM_1"/>
    <property type="match status" value="1"/>
</dbReference>